<dbReference type="InterPro" id="IPR029526">
    <property type="entry name" value="PGBD"/>
</dbReference>
<accession>B7QKX4</accession>
<dbReference type="OrthoDB" id="6513427at2759"/>
<gene>
    <name evidence="2" type="ORF">IscW_ISCW014673</name>
</gene>
<dbReference type="HOGENOM" id="CLU_2256747_0_0_1"/>
<feature type="non-terminal residue" evidence="2">
    <location>
        <position position="1"/>
    </location>
</feature>
<evidence type="ECO:0000313" key="2">
    <source>
        <dbReference type="EMBL" id="EEC19495.1"/>
    </source>
</evidence>
<proteinExistence type="predicted"/>
<name>B7QKX4_IXOSC</name>
<dbReference type="VEuPathDB" id="VectorBase:ISCW014673"/>
<dbReference type="VEuPathDB" id="VectorBase:ISCP_004396"/>
<dbReference type="PaxDb" id="6945-B7QKX4"/>
<keyword evidence="4" id="KW-1185">Reference proteome</keyword>
<dbReference type="EMBL" id="DS962443">
    <property type="protein sequence ID" value="EEC19495.1"/>
    <property type="molecule type" value="Genomic_DNA"/>
</dbReference>
<dbReference type="AlphaFoldDB" id="B7QKX4"/>
<dbReference type="Pfam" id="PF13843">
    <property type="entry name" value="DDE_Tnp_1_7"/>
    <property type="match status" value="1"/>
</dbReference>
<dbReference type="EnsemblMetazoa" id="ISCW014673-RA">
    <property type="protein sequence ID" value="ISCW014673-PA"/>
    <property type="gene ID" value="ISCW014673"/>
</dbReference>
<reference evidence="3" key="2">
    <citation type="submission" date="2020-05" db="UniProtKB">
        <authorList>
            <consortium name="EnsemblMetazoa"/>
        </authorList>
    </citation>
    <scope>IDENTIFICATION</scope>
    <source>
        <strain evidence="3">wikel</strain>
    </source>
</reference>
<dbReference type="VEuPathDB" id="VectorBase:ISCI014673"/>
<dbReference type="Proteomes" id="UP000001555">
    <property type="component" value="Unassembled WGS sequence"/>
</dbReference>
<feature type="domain" description="PiggyBac transposable element-derived protein" evidence="1">
    <location>
        <begin position="1"/>
        <end position="104"/>
    </location>
</feature>
<dbReference type="InParanoid" id="B7QKX4"/>
<organism>
    <name type="scientific">Ixodes scapularis</name>
    <name type="common">Black-legged tick</name>
    <name type="synonym">Deer tick</name>
    <dbReference type="NCBI Taxonomy" id="6945"/>
    <lineage>
        <taxon>Eukaryota</taxon>
        <taxon>Metazoa</taxon>
        <taxon>Ecdysozoa</taxon>
        <taxon>Arthropoda</taxon>
        <taxon>Chelicerata</taxon>
        <taxon>Arachnida</taxon>
        <taxon>Acari</taxon>
        <taxon>Parasitiformes</taxon>
        <taxon>Ixodida</taxon>
        <taxon>Ixodoidea</taxon>
        <taxon>Ixodidae</taxon>
        <taxon>Ixodinae</taxon>
        <taxon>Ixodes</taxon>
    </lineage>
</organism>
<evidence type="ECO:0000259" key="1">
    <source>
        <dbReference type="Pfam" id="PF13843"/>
    </source>
</evidence>
<sequence>PGPNICVDESTVGFKGRVSFKCYNPQKPTKWGLRVYVLADCRTGYMSAFEPYYGSTTTESLCLPDLPFMSRIDLHLLGKMQCTLLGSGYHLYTNRFYTSPQLAE</sequence>
<evidence type="ECO:0000313" key="4">
    <source>
        <dbReference type="Proteomes" id="UP000001555"/>
    </source>
</evidence>
<protein>
    <recommendedName>
        <fullName evidence="1">PiggyBac transposable element-derived protein domain-containing protein</fullName>
    </recommendedName>
</protein>
<dbReference type="STRING" id="6945.B7QKX4"/>
<evidence type="ECO:0000313" key="3">
    <source>
        <dbReference type="EnsemblMetazoa" id="ISCW014673-PA"/>
    </source>
</evidence>
<feature type="non-terminal residue" evidence="2">
    <location>
        <position position="104"/>
    </location>
</feature>
<dbReference type="PANTHER" id="PTHR46599">
    <property type="entry name" value="PIGGYBAC TRANSPOSABLE ELEMENT-DERIVED PROTEIN 4"/>
    <property type="match status" value="1"/>
</dbReference>
<dbReference type="PANTHER" id="PTHR46599:SF3">
    <property type="entry name" value="PIGGYBAC TRANSPOSABLE ELEMENT-DERIVED PROTEIN 4"/>
    <property type="match status" value="1"/>
</dbReference>
<reference evidence="2 4" key="1">
    <citation type="submission" date="2008-03" db="EMBL/GenBank/DDBJ databases">
        <title>Annotation of Ixodes scapularis.</title>
        <authorList>
            <consortium name="Ixodes scapularis Genome Project Consortium"/>
            <person name="Caler E."/>
            <person name="Hannick L.I."/>
            <person name="Bidwell S."/>
            <person name="Joardar V."/>
            <person name="Thiagarajan M."/>
            <person name="Amedeo P."/>
            <person name="Galinsky K.J."/>
            <person name="Schobel S."/>
            <person name="Inman J."/>
            <person name="Hostetler J."/>
            <person name="Miller J."/>
            <person name="Hammond M."/>
            <person name="Megy K."/>
            <person name="Lawson D."/>
            <person name="Kodira C."/>
            <person name="Sutton G."/>
            <person name="Meyer J."/>
            <person name="Hill C.A."/>
            <person name="Birren B."/>
            <person name="Nene V."/>
            <person name="Collins F."/>
            <person name="Alarcon-Chaidez F."/>
            <person name="Wikel S."/>
            <person name="Strausberg R."/>
        </authorList>
    </citation>
    <scope>NUCLEOTIDE SEQUENCE [LARGE SCALE GENOMIC DNA]</scope>
    <source>
        <strain evidence="4">Wikel</strain>
        <strain evidence="2">Wikel colony</strain>
    </source>
</reference>
<dbReference type="EMBL" id="ABJB010300640">
    <property type="status" value="NOT_ANNOTATED_CDS"/>
    <property type="molecule type" value="Genomic_DNA"/>
</dbReference>